<comment type="caution">
    <text evidence="1">The sequence shown here is derived from an EMBL/GenBank/DDBJ whole genome shotgun (WGS) entry which is preliminary data.</text>
</comment>
<evidence type="ECO:0000313" key="1">
    <source>
        <dbReference type="EMBL" id="KYH23701.1"/>
    </source>
</evidence>
<accession>A0A151A7P8</accession>
<sequence length="31" mass="3468">MFKDWKLITSALGDAKHAECTAMNATQRLDT</sequence>
<name>A0A151A7P8_9EURY</name>
<proteinExistence type="predicted"/>
<keyword evidence="2" id="KW-1185">Reference proteome</keyword>
<dbReference type="Proteomes" id="UP000075321">
    <property type="component" value="Unassembled WGS sequence"/>
</dbReference>
<protein>
    <submittedName>
        <fullName evidence="1">Uncharacterized protein</fullName>
    </submittedName>
</protein>
<organism evidence="1 2">
    <name type="scientific">Halalkalicoccus paucihalophilus</name>
    <dbReference type="NCBI Taxonomy" id="1008153"/>
    <lineage>
        <taxon>Archaea</taxon>
        <taxon>Methanobacteriati</taxon>
        <taxon>Methanobacteriota</taxon>
        <taxon>Stenosarchaea group</taxon>
        <taxon>Halobacteria</taxon>
        <taxon>Halobacteriales</taxon>
        <taxon>Halococcaceae</taxon>
        <taxon>Halalkalicoccus</taxon>
    </lineage>
</organism>
<dbReference type="AlphaFoldDB" id="A0A151A7P8"/>
<dbReference type="EMBL" id="LTAZ01000023">
    <property type="protein sequence ID" value="KYH23701.1"/>
    <property type="molecule type" value="Genomic_DNA"/>
</dbReference>
<evidence type="ECO:0000313" key="2">
    <source>
        <dbReference type="Proteomes" id="UP000075321"/>
    </source>
</evidence>
<gene>
    <name evidence="1" type="ORF">HAPAU_41810</name>
</gene>
<reference evidence="1 2" key="1">
    <citation type="submission" date="2016-02" db="EMBL/GenBank/DDBJ databases">
        <title>Genome sequence of Halalkalicoccus paucihalophilus DSM 24557.</title>
        <authorList>
            <person name="Poehlein A."/>
            <person name="Daniel R."/>
        </authorList>
    </citation>
    <scope>NUCLEOTIDE SEQUENCE [LARGE SCALE GENOMIC DNA]</scope>
    <source>
        <strain evidence="1 2">DSM 24557</strain>
    </source>
</reference>